<dbReference type="GeneID" id="101856144"/>
<evidence type="ECO:0000313" key="3">
    <source>
        <dbReference type="Proteomes" id="UP000694888"/>
    </source>
</evidence>
<sequence length="259" mass="29312">MKPAVAALCLPLLFLAFAASGVVTCTNCDTKVEKAGSDDNSEEPTCVSYPRMCIDVEGGEARQVVILNNGLEVLCDTETDGGGWVVFQRRASEDVDFYRDWDSYKYGFGDLTGNFWLGLEKVHKLTTEQRHELRVDISYKGKSYHAIYNQFKVLGEAELYTLKISGFSDNAPDDLSRHNGFAFTTKGRDNDVLKPGNCAQKYRGGWWYFGCHWVNLNGLWDYKKGAEGMVFANITSFYDSVSFSEMKMRPIRNRRMCLL</sequence>
<dbReference type="PANTHER" id="PTHR19143">
    <property type="entry name" value="FIBRINOGEN/TENASCIN/ANGIOPOEITIN"/>
    <property type="match status" value="1"/>
</dbReference>
<name>A0ABM0K944_APLCA</name>
<keyword evidence="3" id="KW-1185">Reference proteome</keyword>
<accession>A0ABM0K944</accession>
<dbReference type="RefSeq" id="XP_005111822.1">
    <property type="nucleotide sequence ID" value="XM_005111765.1"/>
</dbReference>
<dbReference type="SUPFAM" id="SSF56496">
    <property type="entry name" value="Fibrinogen C-terminal domain-like"/>
    <property type="match status" value="1"/>
</dbReference>
<protein>
    <submittedName>
        <fullName evidence="4">Ryncolin-1-like</fullName>
    </submittedName>
</protein>
<dbReference type="InterPro" id="IPR002181">
    <property type="entry name" value="Fibrinogen_a/b/g_C_dom"/>
</dbReference>
<dbReference type="Proteomes" id="UP000694888">
    <property type="component" value="Unplaced"/>
</dbReference>
<dbReference type="InterPro" id="IPR014716">
    <property type="entry name" value="Fibrinogen_a/b/g_C_1"/>
</dbReference>
<organism evidence="3 4">
    <name type="scientific">Aplysia californica</name>
    <name type="common">California sea hare</name>
    <dbReference type="NCBI Taxonomy" id="6500"/>
    <lineage>
        <taxon>Eukaryota</taxon>
        <taxon>Metazoa</taxon>
        <taxon>Spiralia</taxon>
        <taxon>Lophotrochozoa</taxon>
        <taxon>Mollusca</taxon>
        <taxon>Gastropoda</taxon>
        <taxon>Heterobranchia</taxon>
        <taxon>Euthyneura</taxon>
        <taxon>Tectipleura</taxon>
        <taxon>Aplysiida</taxon>
        <taxon>Aplysioidea</taxon>
        <taxon>Aplysiidae</taxon>
        <taxon>Aplysia</taxon>
    </lineage>
</organism>
<gene>
    <name evidence="4" type="primary">LOC101856144</name>
</gene>
<dbReference type="Pfam" id="PF00147">
    <property type="entry name" value="Fibrinogen_C"/>
    <property type="match status" value="1"/>
</dbReference>
<keyword evidence="1" id="KW-0732">Signal</keyword>
<dbReference type="CDD" id="cd00087">
    <property type="entry name" value="FReD"/>
    <property type="match status" value="1"/>
</dbReference>
<proteinExistence type="predicted"/>
<dbReference type="Gene3D" id="3.90.215.10">
    <property type="entry name" value="Gamma Fibrinogen, chain A, domain 1"/>
    <property type="match status" value="1"/>
</dbReference>
<dbReference type="InterPro" id="IPR036056">
    <property type="entry name" value="Fibrinogen-like_C"/>
</dbReference>
<evidence type="ECO:0000256" key="1">
    <source>
        <dbReference type="SAM" id="SignalP"/>
    </source>
</evidence>
<feature type="domain" description="Fibrinogen C-terminal" evidence="2">
    <location>
        <begin position="44"/>
        <end position="252"/>
    </location>
</feature>
<dbReference type="InterPro" id="IPR050373">
    <property type="entry name" value="Fibrinogen_C-term_domain"/>
</dbReference>
<feature type="chain" id="PRO_5045034856" evidence="1">
    <location>
        <begin position="21"/>
        <end position="259"/>
    </location>
</feature>
<feature type="signal peptide" evidence="1">
    <location>
        <begin position="1"/>
        <end position="20"/>
    </location>
</feature>
<evidence type="ECO:0000313" key="4">
    <source>
        <dbReference type="RefSeq" id="XP_005111822.1"/>
    </source>
</evidence>
<dbReference type="PROSITE" id="PS51406">
    <property type="entry name" value="FIBRINOGEN_C_2"/>
    <property type="match status" value="1"/>
</dbReference>
<evidence type="ECO:0000259" key="2">
    <source>
        <dbReference type="PROSITE" id="PS51406"/>
    </source>
</evidence>
<reference evidence="4" key="1">
    <citation type="submission" date="2025-08" db="UniProtKB">
        <authorList>
            <consortium name="RefSeq"/>
        </authorList>
    </citation>
    <scope>IDENTIFICATION</scope>
</reference>
<dbReference type="SMART" id="SM00186">
    <property type="entry name" value="FBG"/>
    <property type="match status" value="1"/>
</dbReference>